<evidence type="ECO:0000313" key="3">
    <source>
        <dbReference type="Proteomes" id="UP000284375"/>
    </source>
</evidence>
<reference evidence="2 3" key="1">
    <citation type="submission" date="2015-09" db="EMBL/GenBank/DDBJ databases">
        <title>Host preference determinants of Valsa canker pathogens revealed by comparative genomics.</title>
        <authorList>
            <person name="Yin Z."/>
            <person name="Huang L."/>
        </authorList>
    </citation>
    <scope>NUCLEOTIDE SEQUENCE [LARGE SCALE GENOMIC DNA]</scope>
    <source>
        <strain evidence="2 3">YSFL</strain>
    </source>
</reference>
<keyword evidence="3" id="KW-1185">Reference proteome</keyword>
<proteinExistence type="predicted"/>
<dbReference type="InterPro" id="IPR052897">
    <property type="entry name" value="Sec-Metab_Biosynth_Hydrolase"/>
</dbReference>
<dbReference type="SUPFAM" id="SSF53474">
    <property type="entry name" value="alpha/beta-Hydrolases"/>
    <property type="match status" value="1"/>
</dbReference>
<dbReference type="STRING" id="252740.A0A423VV36"/>
<dbReference type="Gene3D" id="3.40.50.1820">
    <property type="entry name" value="alpha/beta hydrolase"/>
    <property type="match status" value="1"/>
</dbReference>
<comment type="caution">
    <text evidence="2">The sequence shown here is derived from an EMBL/GenBank/DDBJ whole genome shotgun (WGS) entry which is preliminary data.</text>
</comment>
<evidence type="ECO:0000259" key="1">
    <source>
        <dbReference type="Pfam" id="PF12697"/>
    </source>
</evidence>
<dbReference type="InterPro" id="IPR000073">
    <property type="entry name" value="AB_hydrolase_1"/>
</dbReference>
<organism evidence="2 3">
    <name type="scientific">Cytospora chrysosperma</name>
    <name type="common">Cytospora canker fungus</name>
    <name type="synonym">Sphaeria chrysosperma</name>
    <dbReference type="NCBI Taxonomy" id="252740"/>
    <lineage>
        <taxon>Eukaryota</taxon>
        <taxon>Fungi</taxon>
        <taxon>Dikarya</taxon>
        <taxon>Ascomycota</taxon>
        <taxon>Pezizomycotina</taxon>
        <taxon>Sordariomycetes</taxon>
        <taxon>Sordariomycetidae</taxon>
        <taxon>Diaporthales</taxon>
        <taxon>Cytosporaceae</taxon>
        <taxon>Cytospora</taxon>
    </lineage>
</organism>
<dbReference type="Proteomes" id="UP000284375">
    <property type="component" value="Unassembled WGS sequence"/>
</dbReference>
<gene>
    <name evidence="2" type="ORF">VSDG_07123</name>
</gene>
<dbReference type="EMBL" id="LJZO01000026">
    <property type="protein sequence ID" value="ROV94881.1"/>
    <property type="molecule type" value="Genomic_DNA"/>
</dbReference>
<dbReference type="AlphaFoldDB" id="A0A423VV36"/>
<protein>
    <recommendedName>
        <fullName evidence="1">AB hydrolase-1 domain-containing protein</fullName>
    </recommendedName>
</protein>
<dbReference type="InterPro" id="IPR029058">
    <property type="entry name" value="AB_hydrolase_fold"/>
</dbReference>
<dbReference type="PANTHER" id="PTHR37017:SF11">
    <property type="entry name" value="ESTERASE_LIPASE_THIOESTERASE DOMAIN-CONTAINING PROTEIN"/>
    <property type="match status" value="1"/>
</dbReference>
<name>A0A423VV36_CYTCH</name>
<dbReference type="Pfam" id="PF12697">
    <property type="entry name" value="Abhydrolase_6"/>
    <property type="match status" value="1"/>
</dbReference>
<feature type="domain" description="AB hydrolase-1" evidence="1">
    <location>
        <begin position="8"/>
        <end position="241"/>
    </location>
</feature>
<evidence type="ECO:0000313" key="2">
    <source>
        <dbReference type="EMBL" id="ROV94881.1"/>
    </source>
</evidence>
<dbReference type="OrthoDB" id="408373at2759"/>
<dbReference type="PANTHER" id="PTHR37017">
    <property type="entry name" value="AB HYDROLASE-1 DOMAIN-CONTAINING PROTEIN-RELATED"/>
    <property type="match status" value="1"/>
</dbReference>
<sequence>MTSNTTFILVPGAWHPASSFDPIVKPLKTAGYDVRGIDLACYGAEPPLENFQPDVDLIKKAIEEAVNKGQDVVVFMHSYGGVVGAEACRGLGKKEREASGKKGGVVRLIYCCAFMIDEGISPMDLFNHQPLPWFILSEDGKRVSPDKPEEIFYNDLSREEAQKSIDTLAHHSYRCFTSKVTYAAYKHIPTTYLHCTKDNAVAMPAQETMVETARKAGAKIDTVTLEASHSPFLSMPDRVVAVCREAIGESL</sequence>
<accession>A0A423VV36</accession>